<proteinExistence type="predicted"/>
<dbReference type="STRING" id="540747.SAMN04488031_101835"/>
<evidence type="ECO:0000313" key="5">
    <source>
        <dbReference type="Proteomes" id="UP000051401"/>
    </source>
</evidence>
<evidence type="ECO:0000313" key="3">
    <source>
        <dbReference type="EMBL" id="KRS17505.1"/>
    </source>
</evidence>
<dbReference type="AlphaFoldDB" id="A0A0T5P933"/>
<dbReference type="KEGG" id="rid:RIdsm_02507"/>
<name>A0A0T5P933_9RHOB</name>
<keyword evidence="2" id="KW-1133">Transmembrane helix</keyword>
<dbReference type="PATRIC" id="fig|540747.5.peg.5752"/>
<gene>
    <name evidence="4" type="ORF">RIdsm_02507</name>
    <name evidence="3" type="ORF">XM52_13565</name>
</gene>
<organism evidence="3 5">
    <name type="scientific">Roseovarius indicus</name>
    <dbReference type="NCBI Taxonomy" id="540747"/>
    <lineage>
        <taxon>Bacteria</taxon>
        <taxon>Pseudomonadati</taxon>
        <taxon>Pseudomonadota</taxon>
        <taxon>Alphaproteobacteria</taxon>
        <taxon>Rhodobacterales</taxon>
        <taxon>Roseobacteraceae</taxon>
        <taxon>Roseovarius</taxon>
    </lineage>
</organism>
<feature type="transmembrane region" description="Helical" evidence="2">
    <location>
        <begin position="73"/>
        <end position="93"/>
    </location>
</feature>
<dbReference type="EMBL" id="LAXI01000007">
    <property type="protein sequence ID" value="KRS17505.1"/>
    <property type="molecule type" value="Genomic_DNA"/>
</dbReference>
<keyword evidence="2" id="KW-0812">Transmembrane</keyword>
<protein>
    <submittedName>
        <fullName evidence="3">Uncharacterized protein</fullName>
    </submittedName>
</protein>
<reference evidence="4 6" key="2">
    <citation type="submission" date="2018-08" db="EMBL/GenBank/DDBJ databases">
        <title>Genetic Globetrotter - A new plasmid hitch-hiking vast phylogenetic and geographic distances.</title>
        <authorList>
            <person name="Vollmers J."/>
            <person name="Petersen J."/>
        </authorList>
    </citation>
    <scope>NUCLEOTIDE SEQUENCE [LARGE SCALE GENOMIC DNA]</scope>
    <source>
        <strain evidence="4 6">DSM 26383</strain>
    </source>
</reference>
<reference evidence="3 5" key="1">
    <citation type="submission" date="2015-04" db="EMBL/GenBank/DDBJ databases">
        <title>The draft genome sequence of Roseovarius indicus B108T.</title>
        <authorList>
            <person name="Li G."/>
            <person name="Lai Q."/>
            <person name="Shao Z."/>
            <person name="Yan P."/>
        </authorList>
    </citation>
    <scope>NUCLEOTIDE SEQUENCE [LARGE SCALE GENOMIC DNA]</scope>
    <source>
        <strain evidence="3 5">B108</strain>
    </source>
</reference>
<keyword evidence="5" id="KW-1185">Reference proteome</keyword>
<dbReference type="Proteomes" id="UP000325785">
    <property type="component" value="Chromosome"/>
</dbReference>
<evidence type="ECO:0000313" key="6">
    <source>
        <dbReference type="Proteomes" id="UP000325785"/>
    </source>
</evidence>
<accession>A0A0T5P933</accession>
<feature type="region of interest" description="Disordered" evidence="1">
    <location>
        <begin position="1"/>
        <end position="42"/>
    </location>
</feature>
<dbReference type="RefSeq" id="WP_143100352.1">
    <property type="nucleotide sequence ID" value="NZ_CP031598.1"/>
</dbReference>
<evidence type="ECO:0000256" key="2">
    <source>
        <dbReference type="SAM" id="Phobius"/>
    </source>
</evidence>
<evidence type="ECO:0000256" key="1">
    <source>
        <dbReference type="SAM" id="MobiDB-lite"/>
    </source>
</evidence>
<dbReference type="Proteomes" id="UP000051401">
    <property type="component" value="Unassembled WGS sequence"/>
</dbReference>
<dbReference type="EMBL" id="CP031598">
    <property type="protein sequence ID" value="QEW26705.1"/>
    <property type="molecule type" value="Genomic_DNA"/>
</dbReference>
<sequence length="110" mass="12128">MTYPTDEGCGFYTDLPDHSRNGDSAGRGFSSSTPRPGSRARMAFPTLCDAPEPEHYDWIDDGLSRAERWSNRAATALQIAFVVLLFGTLAVHFTEVWDAATVHPDPVEVQ</sequence>
<evidence type="ECO:0000313" key="4">
    <source>
        <dbReference type="EMBL" id="QEW26705.1"/>
    </source>
</evidence>
<keyword evidence="2" id="KW-0472">Membrane</keyword>